<dbReference type="Gene3D" id="3.40.50.1110">
    <property type="entry name" value="SGNH hydrolase"/>
    <property type="match status" value="1"/>
</dbReference>
<keyword evidence="3" id="KW-1185">Reference proteome</keyword>
<dbReference type="CDD" id="cd01839">
    <property type="entry name" value="SGNH_arylesterase_like"/>
    <property type="match status" value="1"/>
</dbReference>
<organism evidence="2 3">
    <name type="scientific">Pelagibacterium luteolum</name>
    <dbReference type="NCBI Taxonomy" id="440168"/>
    <lineage>
        <taxon>Bacteria</taxon>
        <taxon>Pseudomonadati</taxon>
        <taxon>Pseudomonadota</taxon>
        <taxon>Alphaproteobacteria</taxon>
        <taxon>Hyphomicrobiales</taxon>
        <taxon>Devosiaceae</taxon>
        <taxon>Pelagibacterium</taxon>
    </lineage>
</organism>
<dbReference type="EMBL" id="FNCS01000008">
    <property type="protein sequence ID" value="SDG77553.1"/>
    <property type="molecule type" value="Genomic_DNA"/>
</dbReference>
<sequence length="213" mass="22677">MKTILAFGDSLTFGSDPVTAGGRHAFEDRWPTRLEVGLGGKARVIAEGLGGRTTCFDDFSAVADRNGARILPTLLASHAPLDVVVIMLGTNDMKDYICGSALGAAMGMKRLVEIIRCHPWAAGTPVPEVVLMAPPHCIATDHADLSPMFEHGIRESRLLPIHYQRVAQDTGCRFFDAATVASAHPTDGVHLDPANTRAIGDALAPIVKDMLGL</sequence>
<dbReference type="SUPFAM" id="SSF52266">
    <property type="entry name" value="SGNH hydrolase"/>
    <property type="match status" value="1"/>
</dbReference>
<dbReference type="InterPro" id="IPR013830">
    <property type="entry name" value="SGNH_hydro"/>
</dbReference>
<feature type="domain" description="SGNH hydrolase-type esterase" evidence="1">
    <location>
        <begin position="6"/>
        <end position="193"/>
    </location>
</feature>
<name>A0A1G7X047_9HYPH</name>
<dbReference type="Proteomes" id="UP000199495">
    <property type="component" value="Unassembled WGS sequence"/>
</dbReference>
<accession>A0A1G7X047</accession>
<dbReference type="AlphaFoldDB" id="A0A1G7X047"/>
<dbReference type="OrthoDB" id="164654at2"/>
<protein>
    <submittedName>
        <fullName evidence="2">Lysophospholipase L1</fullName>
    </submittedName>
</protein>
<dbReference type="InterPro" id="IPR036514">
    <property type="entry name" value="SGNH_hydro_sf"/>
</dbReference>
<dbReference type="RefSeq" id="WP_090597105.1">
    <property type="nucleotide sequence ID" value="NZ_FNCS01000008.1"/>
</dbReference>
<dbReference type="STRING" id="440168.SAMN04487974_10818"/>
<reference evidence="2 3" key="1">
    <citation type="submission" date="2016-10" db="EMBL/GenBank/DDBJ databases">
        <authorList>
            <person name="de Groot N.N."/>
        </authorList>
    </citation>
    <scope>NUCLEOTIDE SEQUENCE [LARGE SCALE GENOMIC DNA]</scope>
    <source>
        <strain evidence="2 3">CGMCC 1.10267</strain>
    </source>
</reference>
<dbReference type="Pfam" id="PF13472">
    <property type="entry name" value="Lipase_GDSL_2"/>
    <property type="match status" value="1"/>
</dbReference>
<dbReference type="GO" id="GO:0016788">
    <property type="term" value="F:hydrolase activity, acting on ester bonds"/>
    <property type="evidence" value="ECO:0007669"/>
    <property type="project" value="UniProtKB-ARBA"/>
</dbReference>
<evidence type="ECO:0000313" key="2">
    <source>
        <dbReference type="EMBL" id="SDG77553.1"/>
    </source>
</evidence>
<gene>
    <name evidence="2" type="ORF">SAMN04487974_10818</name>
</gene>
<evidence type="ECO:0000313" key="3">
    <source>
        <dbReference type="Proteomes" id="UP000199495"/>
    </source>
</evidence>
<proteinExistence type="predicted"/>
<evidence type="ECO:0000259" key="1">
    <source>
        <dbReference type="Pfam" id="PF13472"/>
    </source>
</evidence>